<dbReference type="InterPro" id="IPR007731">
    <property type="entry name" value="DUF669"/>
</dbReference>
<sequence>MNLAELMSMEVAAPMSFEPLPKGQYKVTVDDCTFGANKKDKPMFTIDYVVNEGDHAARRVRQWYTIVTNNGLHWDLPKFCEASGNTWPDDVAARDEAYFNKVALDLVGKTATVTLDIREYESGGEMRKSNDVKKVEWDETKAKKKSKASKIEL</sequence>
<protein>
    <recommendedName>
        <fullName evidence="2">DUF669 domain-containing protein</fullName>
    </recommendedName>
</protein>
<dbReference type="EMBL" id="BK015040">
    <property type="protein sequence ID" value="DAD88384.1"/>
    <property type="molecule type" value="Genomic_DNA"/>
</dbReference>
<dbReference type="Pfam" id="PF05037">
    <property type="entry name" value="DUF669"/>
    <property type="match status" value="1"/>
</dbReference>
<name>A0A8S5N1N2_9CAUD</name>
<proteinExistence type="predicted"/>
<evidence type="ECO:0008006" key="2">
    <source>
        <dbReference type="Google" id="ProtNLM"/>
    </source>
</evidence>
<accession>A0A8S5N1N2</accession>
<evidence type="ECO:0000313" key="1">
    <source>
        <dbReference type="EMBL" id="DAD88384.1"/>
    </source>
</evidence>
<organism evidence="1">
    <name type="scientific">Siphoviridae sp. ctLfk13</name>
    <dbReference type="NCBI Taxonomy" id="2826251"/>
    <lineage>
        <taxon>Viruses</taxon>
        <taxon>Duplodnaviria</taxon>
        <taxon>Heunggongvirae</taxon>
        <taxon>Uroviricota</taxon>
        <taxon>Caudoviricetes</taxon>
    </lineage>
</organism>
<reference evidence="1" key="1">
    <citation type="journal article" date="2021" name="Proc. Natl. Acad. Sci. U.S.A.">
        <title>A Catalog of Tens of Thousands of Viruses from Human Metagenomes Reveals Hidden Associations with Chronic Diseases.</title>
        <authorList>
            <person name="Tisza M.J."/>
            <person name="Buck C.B."/>
        </authorList>
    </citation>
    <scope>NUCLEOTIDE SEQUENCE</scope>
    <source>
        <strain evidence="1">CtLfk13</strain>
    </source>
</reference>